<dbReference type="PANTHER" id="PTHR43639">
    <property type="entry name" value="OXIDOREDUCTASE, SHORT-CHAIN DEHYDROGENASE/REDUCTASE FAMILY (AFU_ORTHOLOGUE AFUA_5G02870)"/>
    <property type="match status" value="1"/>
</dbReference>
<dbReference type="EMBL" id="JQCQ01000017">
    <property type="protein sequence ID" value="KRO24999.1"/>
    <property type="molecule type" value="Genomic_DNA"/>
</dbReference>
<gene>
    <name evidence="3" type="ORF">IV88_GL000486</name>
</gene>
<evidence type="ECO:0000256" key="1">
    <source>
        <dbReference type="ARBA" id="ARBA00006484"/>
    </source>
</evidence>
<dbReference type="PRINTS" id="PR00081">
    <property type="entry name" value="GDHRDH"/>
</dbReference>
<comment type="similarity">
    <text evidence="1">Belongs to the short-chain dehydrogenases/reductases (SDR) family.</text>
</comment>
<protein>
    <submittedName>
        <fullName evidence="3">Uncharacterized protein</fullName>
    </submittedName>
</protein>
<organism evidence="3 4">
    <name type="scientific">Pediococcus argentinicus</name>
    <dbReference type="NCBI Taxonomy" id="480391"/>
    <lineage>
        <taxon>Bacteria</taxon>
        <taxon>Bacillati</taxon>
        <taxon>Bacillota</taxon>
        <taxon>Bacilli</taxon>
        <taxon>Lactobacillales</taxon>
        <taxon>Lactobacillaceae</taxon>
        <taxon>Pediococcus</taxon>
    </lineage>
</organism>
<proteinExistence type="inferred from homology"/>
<dbReference type="Gene3D" id="3.40.50.720">
    <property type="entry name" value="NAD(P)-binding Rossmann-like Domain"/>
    <property type="match status" value="1"/>
</dbReference>
<accession>A0A0R2NGP8</accession>
<dbReference type="SUPFAM" id="SSF51735">
    <property type="entry name" value="NAD(P)-binding Rossmann-fold domains"/>
    <property type="match status" value="1"/>
</dbReference>
<evidence type="ECO:0000313" key="4">
    <source>
        <dbReference type="Proteomes" id="UP000051249"/>
    </source>
</evidence>
<sequence length="85" mass="9444">MQQDASDEARFKEVFDDTVSKFGKLDIIVNNAGIAIAKDVEHTTSDEWHQLLGINLDGVFYGTKYGMIAMKDHGGSIINMSSIHR</sequence>
<dbReference type="AlphaFoldDB" id="A0A0R2NGP8"/>
<dbReference type="GO" id="GO:0016491">
    <property type="term" value="F:oxidoreductase activity"/>
    <property type="evidence" value="ECO:0007669"/>
    <property type="project" value="UniProtKB-KW"/>
</dbReference>
<dbReference type="Proteomes" id="UP000051249">
    <property type="component" value="Unassembled WGS sequence"/>
</dbReference>
<dbReference type="InterPro" id="IPR002347">
    <property type="entry name" value="SDR_fam"/>
</dbReference>
<evidence type="ECO:0000256" key="2">
    <source>
        <dbReference type="ARBA" id="ARBA00023002"/>
    </source>
</evidence>
<dbReference type="Pfam" id="PF13561">
    <property type="entry name" value="adh_short_C2"/>
    <property type="match status" value="1"/>
</dbReference>
<keyword evidence="2" id="KW-0560">Oxidoreductase</keyword>
<name>A0A0R2NGP8_9LACO</name>
<comment type="caution">
    <text evidence="3">The sequence shown here is derived from an EMBL/GenBank/DDBJ whole genome shotgun (WGS) entry which is preliminary data.</text>
</comment>
<dbReference type="PRINTS" id="PR00080">
    <property type="entry name" value="SDRFAMILY"/>
</dbReference>
<evidence type="ECO:0000313" key="3">
    <source>
        <dbReference type="EMBL" id="KRO24999.1"/>
    </source>
</evidence>
<keyword evidence="4" id="KW-1185">Reference proteome</keyword>
<dbReference type="PANTHER" id="PTHR43639:SF1">
    <property type="entry name" value="SHORT-CHAIN DEHYDROGENASE_REDUCTASE FAMILY PROTEIN"/>
    <property type="match status" value="1"/>
</dbReference>
<dbReference type="InterPro" id="IPR036291">
    <property type="entry name" value="NAD(P)-bd_dom_sf"/>
</dbReference>
<reference evidence="3 4" key="1">
    <citation type="journal article" date="2015" name="Genome Announc.">
        <title>Expanding the biotechnology potential of lactobacilli through comparative genomics of 213 strains and associated genera.</title>
        <authorList>
            <person name="Sun Z."/>
            <person name="Harris H.M."/>
            <person name="McCann A."/>
            <person name="Guo C."/>
            <person name="Argimon S."/>
            <person name="Zhang W."/>
            <person name="Yang X."/>
            <person name="Jeffery I.B."/>
            <person name="Cooney J.C."/>
            <person name="Kagawa T.F."/>
            <person name="Liu W."/>
            <person name="Song Y."/>
            <person name="Salvetti E."/>
            <person name="Wrobel A."/>
            <person name="Rasinkangas P."/>
            <person name="Parkhill J."/>
            <person name="Rea M.C."/>
            <person name="O'Sullivan O."/>
            <person name="Ritari J."/>
            <person name="Douillard F.P."/>
            <person name="Paul Ross R."/>
            <person name="Yang R."/>
            <person name="Briner A.E."/>
            <person name="Felis G.E."/>
            <person name="de Vos W.M."/>
            <person name="Barrangou R."/>
            <person name="Klaenhammer T.R."/>
            <person name="Caufield P.W."/>
            <person name="Cui Y."/>
            <person name="Zhang H."/>
            <person name="O'Toole P.W."/>
        </authorList>
    </citation>
    <scope>NUCLEOTIDE SEQUENCE [LARGE SCALE GENOMIC DNA]</scope>
    <source>
        <strain evidence="3 4">DSM 23026</strain>
    </source>
</reference>